<evidence type="ECO:0000256" key="2">
    <source>
        <dbReference type="ARBA" id="ARBA00007441"/>
    </source>
</evidence>
<dbReference type="InterPro" id="IPR015424">
    <property type="entry name" value="PyrdxlP-dep_Trfase"/>
</dbReference>
<dbReference type="Proteomes" id="UP001139344">
    <property type="component" value="Unassembled WGS sequence"/>
</dbReference>
<dbReference type="Pfam" id="PF00155">
    <property type="entry name" value="Aminotran_1_2"/>
    <property type="match status" value="1"/>
</dbReference>
<protein>
    <recommendedName>
        <fullName evidence="6">Aminotransferase</fullName>
        <ecNumber evidence="6">2.6.1.-</ecNumber>
    </recommendedName>
</protein>
<dbReference type="EMBL" id="JAJSON010000024">
    <property type="protein sequence ID" value="MCG9972173.1"/>
    <property type="molecule type" value="Genomic_DNA"/>
</dbReference>
<dbReference type="InterPro" id="IPR050596">
    <property type="entry name" value="AspAT/PAT-like"/>
</dbReference>
<dbReference type="InterPro" id="IPR004839">
    <property type="entry name" value="Aminotransferase_I/II_large"/>
</dbReference>
<keyword evidence="4 6" id="KW-0808">Transferase</keyword>
<dbReference type="GO" id="GO:0008483">
    <property type="term" value="F:transaminase activity"/>
    <property type="evidence" value="ECO:0007669"/>
    <property type="project" value="UniProtKB-KW"/>
</dbReference>
<keyword evidence="5" id="KW-0663">Pyridoxal phosphate</keyword>
<dbReference type="PROSITE" id="PS00105">
    <property type="entry name" value="AA_TRANSFER_CLASS_1"/>
    <property type="match status" value="1"/>
</dbReference>
<feature type="domain" description="Aminotransferase class I/classII large" evidence="7">
    <location>
        <begin position="32"/>
        <end position="390"/>
    </location>
</feature>
<comment type="caution">
    <text evidence="8">The sequence shown here is derived from an EMBL/GenBank/DDBJ whole genome shotgun (WGS) entry which is preliminary data.</text>
</comment>
<evidence type="ECO:0000256" key="5">
    <source>
        <dbReference type="ARBA" id="ARBA00022898"/>
    </source>
</evidence>
<dbReference type="InterPro" id="IPR004838">
    <property type="entry name" value="NHTrfase_class1_PyrdxlP-BS"/>
</dbReference>
<accession>A0A9X1UXM3</accession>
<organism evidence="8 9">
    <name type="scientific">Christiangramia crocea</name>
    <dbReference type="NCBI Taxonomy" id="2904124"/>
    <lineage>
        <taxon>Bacteria</taxon>
        <taxon>Pseudomonadati</taxon>
        <taxon>Bacteroidota</taxon>
        <taxon>Flavobacteriia</taxon>
        <taxon>Flavobacteriales</taxon>
        <taxon>Flavobacteriaceae</taxon>
        <taxon>Christiangramia</taxon>
    </lineage>
</organism>
<reference evidence="8" key="1">
    <citation type="submission" date="2021-12" db="EMBL/GenBank/DDBJ databases">
        <title>Description of Gramella crocea sp. nov., a new bacterium isolated from activated sludge.</title>
        <authorList>
            <person name="Zhang X."/>
        </authorList>
    </citation>
    <scope>NUCLEOTIDE SEQUENCE</scope>
    <source>
        <strain evidence="8">YB25</strain>
    </source>
</reference>
<sequence length="396" mass="43870">MQEQLSNRIKSMATSQTLAMAAKARELKEEGKDIIGLSLGEPDFNTPDFIKEAAIQAINDNYNSYTPVDGYVELKDAIINKFKRDNNLTYDRSQIVVSTGAKQSLANVAMVILNPGDEVLLPCPYWVSYAEIVKLAEGVPVEIPTTVETNFKITPEQLEASITPKTRMIWYSSPCNPSGMVYSREELRALADVLKKYPDIIVVSDEIYEHINFVGGHASMAEFEDMYDRTVTVNGVSKAFAMTGWRIGYIGAPTYIARACNKMQGQITSGANCIAQRAVITALEAPVSKISHMIDTFKNRRKLIVDLLNKIDGFVTPEPEGAFYVFPNISSYFGKTIKGHEILNATDFSLFLLEEANVATVTGDAFGNPECIRISYAASEQQIEEALNRIKNAVKE</sequence>
<dbReference type="GO" id="GO:0030170">
    <property type="term" value="F:pyridoxal phosphate binding"/>
    <property type="evidence" value="ECO:0007669"/>
    <property type="project" value="InterPro"/>
</dbReference>
<evidence type="ECO:0000256" key="1">
    <source>
        <dbReference type="ARBA" id="ARBA00001933"/>
    </source>
</evidence>
<keyword evidence="9" id="KW-1185">Reference proteome</keyword>
<dbReference type="RefSeq" id="WP_240099387.1">
    <property type="nucleotide sequence ID" value="NZ_JAJSON010000024.1"/>
</dbReference>
<evidence type="ECO:0000259" key="7">
    <source>
        <dbReference type="Pfam" id="PF00155"/>
    </source>
</evidence>
<evidence type="ECO:0000256" key="6">
    <source>
        <dbReference type="RuleBase" id="RU000481"/>
    </source>
</evidence>
<comment type="similarity">
    <text evidence="2 6">Belongs to the class-I pyridoxal-phosphate-dependent aminotransferase family.</text>
</comment>
<dbReference type="SUPFAM" id="SSF53383">
    <property type="entry name" value="PLP-dependent transferases"/>
    <property type="match status" value="1"/>
</dbReference>
<dbReference type="Gene3D" id="3.40.640.10">
    <property type="entry name" value="Type I PLP-dependent aspartate aminotransferase-like (Major domain)"/>
    <property type="match status" value="1"/>
</dbReference>
<dbReference type="Gene3D" id="3.90.1150.10">
    <property type="entry name" value="Aspartate Aminotransferase, domain 1"/>
    <property type="match status" value="1"/>
</dbReference>
<comment type="cofactor">
    <cofactor evidence="1 6">
        <name>pyridoxal 5'-phosphate</name>
        <dbReference type="ChEBI" id="CHEBI:597326"/>
    </cofactor>
</comment>
<dbReference type="FunFam" id="3.40.640.10:FF:000033">
    <property type="entry name" value="Aspartate aminotransferase"/>
    <property type="match status" value="1"/>
</dbReference>
<gene>
    <name evidence="8" type="ORF">LU635_11040</name>
</gene>
<evidence type="ECO:0000256" key="3">
    <source>
        <dbReference type="ARBA" id="ARBA00022576"/>
    </source>
</evidence>
<dbReference type="AlphaFoldDB" id="A0A9X1UXM3"/>
<name>A0A9X1UXM3_9FLAO</name>
<dbReference type="InterPro" id="IPR015421">
    <property type="entry name" value="PyrdxlP-dep_Trfase_major"/>
</dbReference>
<dbReference type="PANTHER" id="PTHR46383:SF1">
    <property type="entry name" value="ASPARTATE AMINOTRANSFERASE"/>
    <property type="match status" value="1"/>
</dbReference>
<dbReference type="InterPro" id="IPR015422">
    <property type="entry name" value="PyrdxlP-dep_Trfase_small"/>
</dbReference>
<evidence type="ECO:0000313" key="8">
    <source>
        <dbReference type="EMBL" id="MCG9972173.1"/>
    </source>
</evidence>
<keyword evidence="3 6" id="KW-0032">Aminotransferase</keyword>
<dbReference type="EC" id="2.6.1.-" evidence="6"/>
<dbReference type="GO" id="GO:0006520">
    <property type="term" value="P:amino acid metabolic process"/>
    <property type="evidence" value="ECO:0007669"/>
    <property type="project" value="InterPro"/>
</dbReference>
<dbReference type="CDD" id="cd00609">
    <property type="entry name" value="AAT_like"/>
    <property type="match status" value="1"/>
</dbReference>
<evidence type="ECO:0000256" key="4">
    <source>
        <dbReference type="ARBA" id="ARBA00022679"/>
    </source>
</evidence>
<proteinExistence type="inferred from homology"/>
<dbReference type="PANTHER" id="PTHR46383">
    <property type="entry name" value="ASPARTATE AMINOTRANSFERASE"/>
    <property type="match status" value="1"/>
</dbReference>
<evidence type="ECO:0000313" key="9">
    <source>
        <dbReference type="Proteomes" id="UP001139344"/>
    </source>
</evidence>